<comment type="similarity">
    <text evidence="1">Belongs to the peptidase S49 family.</text>
</comment>
<name>A0A1H9D3K3_9BACT</name>
<dbReference type="PANTHER" id="PTHR42987:SF4">
    <property type="entry name" value="PROTEASE SOHB-RELATED"/>
    <property type="match status" value="1"/>
</dbReference>
<dbReference type="STRING" id="478744.SAMN05444359_105130"/>
<dbReference type="InterPro" id="IPR002142">
    <property type="entry name" value="Peptidase_S49"/>
</dbReference>
<dbReference type="FunCoup" id="A0A1H9D3K3">
    <property type="interactions" value="10"/>
</dbReference>
<dbReference type="AlphaFoldDB" id="A0A1H9D3K3"/>
<dbReference type="InterPro" id="IPR029045">
    <property type="entry name" value="ClpP/crotonase-like_dom_sf"/>
</dbReference>
<evidence type="ECO:0000256" key="1">
    <source>
        <dbReference type="ARBA" id="ARBA00008683"/>
    </source>
</evidence>
<dbReference type="Gene3D" id="3.90.226.10">
    <property type="entry name" value="2-enoyl-CoA Hydratase, Chain A, domain 1"/>
    <property type="match status" value="1"/>
</dbReference>
<dbReference type="EMBL" id="FOFB01000005">
    <property type="protein sequence ID" value="SEQ07951.1"/>
    <property type="molecule type" value="Genomic_DNA"/>
</dbReference>
<organism evidence="3 4">
    <name type="scientific">Neolewinella agarilytica</name>
    <dbReference type="NCBI Taxonomy" id="478744"/>
    <lineage>
        <taxon>Bacteria</taxon>
        <taxon>Pseudomonadati</taxon>
        <taxon>Bacteroidota</taxon>
        <taxon>Saprospiria</taxon>
        <taxon>Saprospirales</taxon>
        <taxon>Lewinellaceae</taxon>
        <taxon>Neolewinella</taxon>
    </lineage>
</organism>
<keyword evidence="4" id="KW-1185">Reference proteome</keyword>
<dbReference type="SUPFAM" id="SSF52096">
    <property type="entry name" value="ClpP/crotonase"/>
    <property type="match status" value="1"/>
</dbReference>
<keyword evidence="3" id="KW-0378">Hydrolase</keyword>
<evidence type="ECO:0000313" key="4">
    <source>
        <dbReference type="Proteomes" id="UP000199021"/>
    </source>
</evidence>
<feature type="domain" description="Peptidase S49" evidence="2">
    <location>
        <begin position="146"/>
        <end position="283"/>
    </location>
</feature>
<keyword evidence="3" id="KW-0645">Protease</keyword>
<dbReference type="RefSeq" id="WP_090166440.1">
    <property type="nucleotide sequence ID" value="NZ_FOFB01000005.1"/>
</dbReference>
<dbReference type="GO" id="GO:0006508">
    <property type="term" value="P:proteolysis"/>
    <property type="evidence" value="ECO:0007669"/>
    <property type="project" value="UniProtKB-KW"/>
</dbReference>
<dbReference type="Proteomes" id="UP000199021">
    <property type="component" value="Unassembled WGS sequence"/>
</dbReference>
<protein>
    <submittedName>
        <fullName evidence="3">Serine protease, ClpP class</fullName>
    </submittedName>
</protein>
<gene>
    <name evidence="3" type="ORF">SAMN05444359_105130</name>
</gene>
<reference evidence="4" key="1">
    <citation type="submission" date="2016-10" db="EMBL/GenBank/DDBJ databases">
        <authorList>
            <person name="Varghese N."/>
            <person name="Submissions S."/>
        </authorList>
    </citation>
    <scope>NUCLEOTIDE SEQUENCE [LARGE SCALE GENOMIC DNA]</scope>
    <source>
        <strain evidence="4">DSM 24740</strain>
    </source>
</reference>
<dbReference type="PANTHER" id="PTHR42987">
    <property type="entry name" value="PEPTIDASE S49"/>
    <property type="match status" value="1"/>
</dbReference>
<accession>A0A1H9D3K3</accession>
<proteinExistence type="inferred from homology"/>
<dbReference type="InParanoid" id="A0A1H9D3K3"/>
<dbReference type="OrthoDB" id="1490107at2"/>
<dbReference type="Pfam" id="PF01343">
    <property type="entry name" value="Peptidase_S49"/>
    <property type="match status" value="1"/>
</dbReference>
<evidence type="ECO:0000313" key="3">
    <source>
        <dbReference type="EMBL" id="SEQ07951.1"/>
    </source>
</evidence>
<sequence>MRSNLQLNQLITSLKGEPLAVSPAYWQAFESELSTLANTITGAEIDRRREAVAARLMSASGSPAGGVQVNLNNSSSTPKKSIAHLQLTGLMLSQDFLWIRGVNHLTAELTAADSNPNIAAVLLEVNSGGGMVTAGQMLAATIEGMSKPVVVFTHFMASAAIMGTLPANKIVASSPGVEVGSIGTMLKVDKVAAEVERTRYLTIYADKSTKKNHAHRSALRGDYQPLTQKVNQVNKMFLAAVKEHRILKGDVNGTLSGEMFMAAEAKQRGLIDDIGGYQKALIWINHCLKFKERPGRVARLQSRSTTPQANPGKRVYLNTPMSQKISASLAGRKK</sequence>
<dbReference type="GO" id="GO:0008233">
    <property type="term" value="F:peptidase activity"/>
    <property type="evidence" value="ECO:0007669"/>
    <property type="project" value="UniProtKB-KW"/>
</dbReference>
<evidence type="ECO:0000259" key="2">
    <source>
        <dbReference type="Pfam" id="PF01343"/>
    </source>
</evidence>